<keyword evidence="4" id="KW-1185">Reference proteome</keyword>
<protein>
    <recommendedName>
        <fullName evidence="5">TPM domain-containing protein</fullName>
    </recommendedName>
</protein>
<proteinExistence type="predicted"/>
<evidence type="ECO:0000256" key="1">
    <source>
        <dbReference type="SAM" id="Phobius"/>
    </source>
</evidence>
<keyword evidence="1" id="KW-0472">Membrane</keyword>
<evidence type="ECO:0000313" key="3">
    <source>
        <dbReference type="EMBL" id="NYE45958.1"/>
    </source>
</evidence>
<dbReference type="Proteomes" id="UP000589036">
    <property type="component" value="Unassembled WGS sequence"/>
</dbReference>
<reference evidence="3 4" key="1">
    <citation type="submission" date="2020-07" db="EMBL/GenBank/DDBJ databases">
        <title>Sequencing the genomes of 1000 actinobacteria strains.</title>
        <authorList>
            <person name="Klenk H.-P."/>
        </authorList>
    </citation>
    <scope>NUCLEOTIDE SEQUENCE [LARGE SCALE GENOMIC DNA]</scope>
    <source>
        <strain evidence="3 4">CXB654</strain>
    </source>
</reference>
<dbReference type="AlphaFoldDB" id="A0A852TPS1"/>
<dbReference type="RefSeq" id="WP_179642128.1">
    <property type="nucleotide sequence ID" value="NZ_BAAAYY010000024.1"/>
</dbReference>
<evidence type="ECO:0000256" key="2">
    <source>
        <dbReference type="SAM" id="SignalP"/>
    </source>
</evidence>
<feature type="transmembrane region" description="Helical" evidence="1">
    <location>
        <begin position="319"/>
        <end position="339"/>
    </location>
</feature>
<dbReference type="EMBL" id="JACCCC010000001">
    <property type="protein sequence ID" value="NYE45958.1"/>
    <property type="molecule type" value="Genomic_DNA"/>
</dbReference>
<evidence type="ECO:0008006" key="5">
    <source>
        <dbReference type="Google" id="ProtNLM"/>
    </source>
</evidence>
<keyword evidence="2" id="KW-0732">Signal</keyword>
<name>A0A852TPS1_9ACTN</name>
<keyword evidence="1" id="KW-0812">Transmembrane</keyword>
<organism evidence="3 4">
    <name type="scientific">Spinactinospora alkalitolerans</name>
    <dbReference type="NCBI Taxonomy" id="687207"/>
    <lineage>
        <taxon>Bacteria</taxon>
        <taxon>Bacillati</taxon>
        <taxon>Actinomycetota</taxon>
        <taxon>Actinomycetes</taxon>
        <taxon>Streptosporangiales</taxon>
        <taxon>Nocardiopsidaceae</taxon>
        <taxon>Spinactinospora</taxon>
    </lineage>
</organism>
<keyword evidence="1" id="KW-1133">Transmembrane helix</keyword>
<sequence>MGSALRSVLVVAMAALVLTGGAFPGGAGAASADELATISGDAAVEAVRDAGAAAQRGEPYVHPAVGEAFAVDADAVDREFGDLSEVRVAVLPDVRIHPRTIAEALLEPVGDEGVAVVYLWRGTGFRLHLESGSEGPDADTVMNVLHGPAGPDELIQRIDALAALINGGVISGAAEALATRPLHVAPGLSTDIDRAEMTRLTRAFGHLPQPVRVAVLPAAAAEYEHEFGRSGIGSIAELVRGERDVPVIVYTVSADGRIAAAVTSESRADDSGQRIALTDAAGSARDPLSAHTTLTNLLVELGDDSLIDAAAARIGDSPWYFAPLGVLVVVGVLIVLPGWRRPDRDDSPQGT</sequence>
<evidence type="ECO:0000313" key="4">
    <source>
        <dbReference type="Proteomes" id="UP000589036"/>
    </source>
</evidence>
<feature type="chain" id="PRO_5032892987" description="TPM domain-containing protein" evidence="2">
    <location>
        <begin position="30"/>
        <end position="351"/>
    </location>
</feature>
<gene>
    <name evidence="3" type="ORF">HDA32_001078</name>
</gene>
<comment type="caution">
    <text evidence="3">The sequence shown here is derived from an EMBL/GenBank/DDBJ whole genome shotgun (WGS) entry which is preliminary data.</text>
</comment>
<accession>A0A852TPS1</accession>
<feature type="signal peptide" evidence="2">
    <location>
        <begin position="1"/>
        <end position="29"/>
    </location>
</feature>